<dbReference type="Proteomes" id="UP000019918">
    <property type="component" value="Unassembled WGS sequence"/>
</dbReference>
<keyword evidence="3" id="KW-1185">Reference proteome</keyword>
<dbReference type="Gene3D" id="1.20.1270.180">
    <property type="match status" value="1"/>
</dbReference>
<dbReference type="Pfam" id="PF07007">
    <property type="entry name" value="LprI"/>
    <property type="match status" value="1"/>
</dbReference>
<feature type="domain" description="Lysozyme inhibitor LprI-like N-terminal" evidence="1">
    <location>
        <begin position="30"/>
        <end position="120"/>
    </location>
</feature>
<dbReference type="OrthoDB" id="7340239at2"/>
<dbReference type="InterPro" id="IPR009739">
    <property type="entry name" value="LprI-like_N"/>
</dbReference>
<evidence type="ECO:0000313" key="3">
    <source>
        <dbReference type="Proteomes" id="UP000019918"/>
    </source>
</evidence>
<dbReference type="AlphaFoldDB" id="A0A014NPT0"/>
<proteinExistence type="predicted"/>
<organism evidence="2 3">
    <name type="scientific">Erwinia mallotivora</name>
    <dbReference type="NCBI Taxonomy" id="69222"/>
    <lineage>
        <taxon>Bacteria</taxon>
        <taxon>Pseudomonadati</taxon>
        <taxon>Pseudomonadota</taxon>
        <taxon>Gammaproteobacteria</taxon>
        <taxon>Enterobacterales</taxon>
        <taxon>Erwiniaceae</taxon>
        <taxon>Erwinia</taxon>
    </lineage>
</organism>
<protein>
    <recommendedName>
        <fullName evidence="1">Lysozyme inhibitor LprI-like N-terminal domain-containing protein</fullName>
    </recommendedName>
</protein>
<evidence type="ECO:0000259" key="1">
    <source>
        <dbReference type="Pfam" id="PF07007"/>
    </source>
</evidence>
<evidence type="ECO:0000313" key="2">
    <source>
        <dbReference type="EMBL" id="EXU75820.1"/>
    </source>
</evidence>
<accession>A0A014NPT0</accession>
<dbReference type="EMBL" id="JFHN01000044">
    <property type="protein sequence ID" value="EXU75820.1"/>
    <property type="molecule type" value="Genomic_DNA"/>
</dbReference>
<dbReference type="PATRIC" id="fig|69222.5.peg.1872"/>
<reference evidence="2 3" key="1">
    <citation type="submission" date="2014-02" db="EMBL/GenBank/DDBJ databases">
        <title>Draft genome of Erwinia mallotivora strain BT-MARDI, a papaya dieback pathogen.</title>
        <authorList>
            <person name="Redzuan R."/>
            <person name="Abu Bakar N."/>
            <person name="Badrun R."/>
            <person name="Mohd Raih M.F."/>
            <person name="Rozano L."/>
            <person name="Mat Amin N."/>
        </authorList>
    </citation>
    <scope>NUCLEOTIDE SEQUENCE [LARGE SCALE GENOMIC DNA]</scope>
    <source>
        <strain evidence="2 3">BT-MARDI</strain>
    </source>
</reference>
<name>A0A014NPT0_9GAMM</name>
<comment type="caution">
    <text evidence="2">The sequence shown here is derived from an EMBL/GenBank/DDBJ whole genome shotgun (WGS) entry which is preliminary data.</text>
</comment>
<gene>
    <name evidence="2" type="ORF">BG55_09080</name>
</gene>
<dbReference type="RefSeq" id="WP_034936508.1">
    <property type="nucleotide sequence ID" value="NZ_JFHN01000044.1"/>
</dbReference>
<sequence length="128" mass="14769">MKKILIICLFSFAVSAREECNTITSSDQAHLCSFQKKDEISARLNKEYHLYINEIKKSYSSDVKLGNKLLDKVHLAQSEWMAYMNASCDIYAFQIEENSKSHTLAINHCVSEMSEKRIKEIAKMIENI</sequence>